<dbReference type="RefSeq" id="WP_002656543.1">
    <property type="nucleotide sequence ID" value="NC_011728.1"/>
</dbReference>
<dbReference type="EMBL" id="CP001205">
    <property type="protein sequence ID" value="ACK75157.1"/>
    <property type="molecule type" value="Genomic_DNA"/>
</dbReference>
<comment type="similarity">
    <text evidence="1 2">Belongs to the Dps family.</text>
</comment>
<dbReference type="HOGENOM" id="CLU_098183_2_2_12"/>
<dbReference type="InterPro" id="IPR012347">
    <property type="entry name" value="Ferritin-like"/>
</dbReference>
<dbReference type="KEGG" id="bbz:BbuZS7_0711"/>
<dbReference type="PANTHER" id="PTHR42932:SF1">
    <property type="entry name" value="GENERAL STRESS PROTEIN 20U"/>
    <property type="match status" value="1"/>
</dbReference>
<dbReference type="InterPro" id="IPR008331">
    <property type="entry name" value="Ferritin_DPS_dom"/>
</dbReference>
<dbReference type="PRINTS" id="PR01346">
    <property type="entry name" value="HELNAPAPROT"/>
</dbReference>
<organism evidence="4 5">
    <name type="scientific">Borreliella burgdorferi (strain ZS7)</name>
    <name type="common">Borrelia burgdorferi</name>
    <dbReference type="NCBI Taxonomy" id="445985"/>
    <lineage>
        <taxon>Bacteria</taxon>
        <taxon>Pseudomonadati</taxon>
        <taxon>Spirochaetota</taxon>
        <taxon>Spirochaetia</taxon>
        <taxon>Spirochaetales</taxon>
        <taxon>Borreliaceae</taxon>
        <taxon>Borreliella</taxon>
    </lineage>
</organism>
<evidence type="ECO:0000256" key="1">
    <source>
        <dbReference type="ARBA" id="ARBA00009497"/>
    </source>
</evidence>
<dbReference type="CDD" id="cd01043">
    <property type="entry name" value="DPS"/>
    <property type="match status" value="1"/>
</dbReference>
<dbReference type="SMR" id="A0A0H3C2T6"/>
<accession>A0A0H3C2T6</accession>
<dbReference type="PANTHER" id="PTHR42932">
    <property type="entry name" value="GENERAL STRESS PROTEIN 20U"/>
    <property type="match status" value="1"/>
</dbReference>
<dbReference type="InterPro" id="IPR002177">
    <property type="entry name" value="DPS_DNA-bd"/>
</dbReference>
<feature type="domain" description="Ferritin/DPS" evidence="3">
    <location>
        <begin position="19"/>
        <end position="161"/>
    </location>
</feature>
<protein>
    <submittedName>
        <fullName evidence="4">Neutrophil activating protein A (NapA)</fullName>
    </submittedName>
</protein>
<reference evidence="4 5" key="1">
    <citation type="journal article" date="2011" name="J. Bacteriol.">
        <title>Whole-genome sequences of thirteen isolates of Borrelia burgdorferi.</title>
        <authorList>
            <person name="Schutzer S.E."/>
            <person name="Fraser-Liggett C.M."/>
            <person name="Casjens S.R."/>
            <person name="Qiu W.G."/>
            <person name="Dunn J.J."/>
            <person name="Mongodin E.F."/>
            <person name="Luft B.J."/>
        </authorList>
    </citation>
    <scope>NUCLEOTIDE SEQUENCE [LARGE SCALE GENOMIC DNA]</scope>
    <source>
        <strain evidence="4 5">ZS7</strain>
    </source>
</reference>
<dbReference type="GeneID" id="56567501"/>
<gene>
    <name evidence="4" type="primary">napA</name>
    <name evidence="4" type="ordered locus">BbuZS7_0711</name>
</gene>
<evidence type="ECO:0000259" key="3">
    <source>
        <dbReference type="Pfam" id="PF00210"/>
    </source>
</evidence>
<sequence length="178" mass="20982">MEKYLSYIKKDDLDAIQLKLQELLASLHIFYSNLRGIHWNIKDTNFFVIHKKTQKLYEYIEKIIDIVAERSRMLGYDSEFRYSEFMKKSFIKELDIESTSNFLPSMESIVCSLTEILKNIFGMRKLIDTAGDYGTANIMDDIMSDLEKHLWMHKALLENCDCFCHDENESKCCECDAK</sequence>
<name>A0A0H3C2T6_BORBZ</name>
<dbReference type="Gene3D" id="1.20.1260.10">
    <property type="match status" value="1"/>
</dbReference>
<evidence type="ECO:0000256" key="2">
    <source>
        <dbReference type="RuleBase" id="RU003875"/>
    </source>
</evidence>
<dbReference type="FunFam" id="1.20.1260.10:FF:000031">
    <property type="entry name" value="Neutrophil activating protein A (NapA)"/>
    <property type="match status" value="1"/>
</dbReference>
<dbReference type="GO" id="GO:0008199">
    <property type="term" value="F:ferric iron binding"/>
    <property type="evidence" value="ECO:0007669"/>
    <property type="project" value="InterPro"/>
</dbReference>
<dbReference type="PIRSF" id="PIRSF005900">
    <property type="entry name" value="Dps"/>
    <property type="match status" value="1"/>
</dbReference>
<dbReference type="Proteomes" id="UP000006901">
    <property type="component" value="Chromosome"/>
</dbReference>
<evidence type="ECO:0000313" key="4">
    <source>
        <dbReference type="EMBL" id="ACK75157.1"/>
    </source>
</evidence>
<dbReference type="AlphaFoldDB" id="A0A0H3C2T6"/>
<dbReference type="SUPFAM" id="SSF47240">
    <property type="entry name" value="Ferritin-like"/>
    <property type="match status" value="1"/>
</dbReference>
<dbReference type="Pfam" id="PF00210">
    <property type="entry name" value="Ferritin"/>
    <property type="match status" value="1"/>
</dbReference>
<evidence type="ECO:0000313" key="5">
    <source>
        <dbReference type="Proteomes" id="UP000006901"/>
    </source>
</evidence>
<proteinExistence type="inferred from homology"/>
<dbReference type="InterPro" id="IPR009078">
    <property type="entry name" value="Ferritin-like_SF"/>
</dbReference>